<dbReference type="AlphaFoldDB" id="A0A6P5T4L2"/>
<dbReference type="GeneID" id="110763592"/>
<organism evidence="4 5">
    <name type="scientific">Prunus avium</name>
    <name type="common">Cherry</name>
    <name type="synonym">Cerasus avium</name>
    <dbReference type="NCBI Taxonomy" id="42229"/>
    <lineage>
        <taxon>Eukaryota</taxon>
        <taxon>Viridiplantae</taxon>
        <taxon>Streptophyta</taxon>
        <taxon>Embryophyta</taxon>
        <taxon>Tracheophyta</taxon>
        <taxon>Spermatophyta</taxon>
        <taxon>Magnoliopsida</taxon>
        <taxon>eudicotyledons</taxon>
        <taxon>Gunneridae</taxon>
        <taxon>Pentapetalae</taxon>
        <taxon>rosids</taxon>
        <taxon>fabids</taxon>
        <taxon>Rosales</taxon>
        <taxon>Rosaceae</taxon>
        <taxon>Amygdaloideae</taxon>
        <taxon>Amygdaleae</taxon>
        <taxon>Prunus</taxon>
    </lineage>
</organism>
<protein>
    <submittedName>
        <fullName evidence="5">Protein SIEVE ELEMENT OCCLUSION B-like</fullName>
    </submittedName>
</protein>
<dbReference type="GO" id="GO:0010088">
    <property type="term" value="P:phloem development"/>
    <property type="evidence" value="ECO:0007669"/>
    <property type="project" value="InterPro"/>
</dbReference>
<feature type="domain" description="Sieve element occlusion C-terminal" evidence="3">
    <location>
        <begin position="423"/>
        <end position="554"/>
    </location>
</feature>
<dbReference type="InterPro" id="IPR027944">
    <property type="entry name" value="SEO_C"/>
</dbReference>
<dbReference type="InterPro" id="IPR039299">
    <property type="entry name" value="SEOA"/>
</dbReference>
<keyword evidence="4" id="KW-1185">Reference proteome</keyword>
<gene>
    <name evidence="5" type="primary">LOC110763592</name>
</gene>
<feature type="coiled-coil region" evidence="1">
    <location>
        <begin position="142"/>
        <end position="169"/>
    </location>
</feature>
<evidence type="ECO:0000259" key="3">
    <source>
        <dbReference type="Pfam" id="PF14577"/>
    </source>
</evidence>
<dbReference type="RefSeq" id="XP_021822103.1">
    <property type="nucleotide sequence ID" value="XM_021966411.1"/>
</dbReference>
<evidence type="ECO:0000256" key="1">
    <source>
        <dbReference type="SAM" id="Coils"/>
    </source>
</evidence>
<proteinExistence type="predicted"/>
<accession>A0A6P5T4L2</accession>
<name>A0A6P5T4L2_PRUAV</name>
<evidence type="ECO:0000259" key="2">
    <source>
        <dbReference type="Pfam" id="PF14576"/>
    </source>
</evidence>
<evidence type="ECO:0000313" key="4">
    <source>
        <dbReference type="Proteomes" id="UP000515124"/>
    </source>
</evidence>
<sequence>MVSKYSWEAKAVLSLAAFSLEYGEFWLSAQHQQSEQLAKSVAFLKGVPILLKPENFKQRGRAVTDLSNVIMSTLQVIDCIFQLEKLSITYNDAKELRETLANARKDISVNVFWCIITTVACATNITLLTSDEGNSHDLVQYAQKITIILNKLKQQLKICKEEIEKLQTYMKLKQLFQIPTEIMEVMKILIFFKHNAETTIFDGSTKKLVDIDNLRTKNVLLFISSLEISEDYIARLRPIYDFTKDNNEYKIVWIPIVEKWTKDLQHKFETLQAKMPWYTVGKAGAHIAGIKYIKEDWNFNGKPMLVVLNTKSQLQHYNALRMIWIWGCQAFPFTQEKEKQLLLSLQDTWFSALIDGINTKLFKWMKDDYIFFYGGDSVWTNQFKEKATALINDEIIKESKISIELYLVEKNANNDGGDDRFSTFWSAIETMFHIKVISKQIDDVVKQVQKLLSYKDDKSGWAVLIQGRKLVAIGAGSTMYTVLDQYHTWNQQETLTIENFGQVFNQQHGTAVKETGHVCSCFSIPGATGSTLEAMVCYECGNVMEAFFSYKCCHDKKKAPLIT</sequence>
<reference evidence="5" key="1">
    <citation type="submission" date="2025-08" db="UniProtKB">
        <authorList>
            <consortium name="RefSeq"/>
        </authorList>
    </citation>
    <scope>IDENTIFICATION</scope>
</reference>
<feature type="domain" description="Sieve element occlusion N-terminal" evidence="2">
    <location>
        <begin position="1"/>
        <end position="179"/>
    </location>
</feature>
<dbReference type="Pfam" id="PF14576">
    <property type="entry name" value="SEO_N"/>
    <property type="match status" value="1"/>
</dbReference>
<dbReference type="KEGG" id="pavi:110763592"/>
<dbReference type="PANTHER" id="PTHR33232">
    <property type="entry name" value="PROTEIN SIEVE ELEMENT OCCLUSION B-LIKE"/>
    <property type="match status" value="1"/>
</dbReference>
<dbReference type="PANTHER" id="PTHR33232:SF18">
    <property type="entry name" value="PROTEIN SIEVE ELEMENT OCCLUSION B-LIKE"/>
    <property type="match status" value="1"/>
</dbReference>
<dbReference type="InterPro" id="IPR027942">
    <property type="entry name" value="SEO_N"/>
</dbReference>
<evidence type="ECO:0000313" key="5">
    <source>
        <dbReference type="RefSeq" id="XP_021822103.1"/>
    </source>
</evidence>
<dbReference type="Pfam" id="PF14577">
    <property type="entry name" value="SEO_C"/>
    <property type="match status" value="1"/>
</dbReference>
<dbReference type="Proteomes" id="UP000515124">
    <property type="component" value="Unplaced"/>
</dbReference>
<keyword evidence="1" id="KW-0175">Coiled coil</keyword>